<dbReference type="PROSITE" id="PS00198">
    <property type="entry name" value="4FE4S_FER_1"/>
    <property type="match status" value="1"/>
</dbReference>
<organism evidence="7">
    <name type="scientific">marine sediment metagenome</name>
    <dbReference type="NCBI Taxonomy" id="412755"/>
    <lineage>
        <taxon>unclassified sequences</taxon>
        <taxon>metagenomes</taxon>
        <taxon>ecological metagenomes</taxon>
    </lineage>
</organism>
<feature type="domain" description="4Fe-4S ferredoxin-type" evidence="6">
    <location>
        <begin position="269"/>
        <end position="299"/>
    </location>
</feature>
<keyword evidence="5" id="KW-0812">Transmembrane</keyword>
<name>A0A0F9E2C1_9ZZZZ</name>
<gene>
    <name evidence="7" type="ORF">LCGC14_2127590</name>
</gene>
<evidence type="ECO:0000256" key="3">
    <source>
        <dbReference type="ARBA" id="ARBA00023136"/>
    </source>
</evidence>
<dbReference type="Gene3D" id="3.30.70.20">
    <property type="match status" value="1"/>
</dbReference>
<comment type="subcellular location">
    <subcellularLocation>
        <location evidence="1">Cell membrane</location>
    </subcellularLocation>
</comment>
<dbReference type="AlphaFoldDB" id="A0A0F9E2C1"/>
<dbReference type="SUPFAM" id="SSF54862">
    <property type="entry name" value="4Fe-4S ferredoxins"/>
    <property type="match status" value="1"/>
</dbReference>
<accession>A0A0F9E2C1</accession>
<evidence type="ECO:0000256" key="1">
    <source>
        <dbReference type="ARBA" id="ARBA00004236"/>
    </source>
</evidence>
<dbReference type="InterPro" id="IPR017896">
    <property type="entry name" value="4Fe4S_Fe-S-bd"/>
</dbReference>
<keyword evidence="3 5" id="KW-0472">Membrane</keyword>
<dbReference type="EMBL" id="LAZR01026614">
    <property type="protein sequence ID" value="KKL68178.1"/>
    <property type="molecule type" value="Genomic_DNA"/>
</dbReference>
<feature type="transmembrane region" description="Helical" evidence="5">
    <location>
        <begin position="193"/>
        <end position="213"/>
    </location>
</feature>
<feature type="region of interest" description="Disordered" evidence="4">
    <location>
        <begin position="1"/>
        <end position="20"/>
    </location>
</feature>
<reference evidence="7" key="1">
    <citation type="journal article" date="2015" name="Nature">
        <title>Complex archaea that bridge the gap between prokaryotes and eukaryotes.</title>
        <authorList>
            <person name="Spang A."/>
            <person name="Saw J.H."/>
            <person name="Jorgensen S.L."/>
            <person name="Zaremba-Niedzwiedzka K."/>
            <person name="Martijn J."/>
            <person name="Lind A.E."/>
            <person name="van Eijk R."/>
            <person name="Schleper C."/>
            <person name="Guy L."/>
            <person name="Ettema T.J."/>
        </authorList>
    </citation>
    <scope>NUCLEOTIDE SEQUENCE</scope>
</reference>
<evidence type="ECO:0000256" key="2">
    <source>
        <dbReference type="ARBA" id="ARBA00022475"/>
    </source>
</evidence>
<dbReference type="Pfam" id="PF13237">
    <property type="entry name" value="Fer4_10"/>
    <property type="match status" value="1"/>
</dbReference>
<protein>
    <recommendedName>
        <fullName evidence="6">4Fe-4S ferredoxin-type domain-containing protein</fullName>
    </recommendedName>
</protein>
<dbReference type="PROSITE" id="PS51379">
    <property type="entry name" value="4FE4S_FER_2"/>
    <property type="match status" value="2"/>
</dbReference>
<dbReference type="Pfam" id="PF12801">
    <property type="entry name" value="Fer4_5"/>
    <property type="match status" value="2"/>
</dbReference>
<feature type="transmembrane region" description="Helical" evidence="5">
    <location>
        <begin position="225"/>
        <end position="245"/>
    </location>
</feature>
<feature type="transmembrane region" description="Helical" evidence="5">
    <location>
        <begin position="159"/>
        <end position="181"/>
    </location>
</feature>
<dbReference type="PANTHER" id="PTHR30224">
    <property type="entry name" value="ELECTRON TRANSPORT PROTEIN"/>
    <property type="match status" value="1"/>
</dbReference>
<feature type="transmembrane region" description="Helical" evidence="5">
    <location>
        <begin position="38"/>
        <end position="56"/>
    </location>
</feature>
<keyword evidence="2" id="KW-1003">Cell membrane</keyword>
<feature type="transmembrane region" description="Helical" evidence="5">
    <location>
        <begin position="96"/>
        <end position="114"/>
    </location>
</feature>
<sequence>MVGLSQEPKEENRNTPFTYGQPEKVNSNSWRFRNSVQLGIFLLTLGIGIQFFIYVLQASSAGAIEVSRPPGVEGFLPIGALLGWKLFLTTGVWDDVHPAAMVILGFAGLISLFLRKSFCGWFCPVGTLSEWLWKLGKKLFRKNYQVPKWLDFPLRSMKYLILGFFIWSILSMGRSAILDFLHSPYYKISDVKMLFFFTRMSTTSAIVLFVLLTSSLMVRNSWCRYLCPYGALMGLFSFISPTRILRNSKTCIQCKSCAEVCPYHLPVNRKEHIRSSECNGCMDCVSVCPVENTLELKRNGSTGRFGLL</sequence>
<comment type="caution">
    <text evidence="7">The sequence shown here is derived from an EMBL/GenBank/DDBJ whole genome shotgun (WGS) entry which is preliminary data.</text>
</comment>
<dbReference type="PANTHER" id="PTHR30224:SF4">
    <property type="entry name" value="ELECTRON TRANSPORT PROTEIN YCCM-RELATED"/>
    <property type="match status" value="1"/>
</dbReference>
<dbReference type="InterPro" id="IPR052378">
    <property type="entry name" value="NosR_regulator"/>
</dbReference>
<evidence type="ECO:0000313" key="7">
    <source>
        <dbReference type="EMBL" id="KKL68178.1"/>
    </source>
</evidence>
<feature type="domain" description="4Fe-4S ferredoxin-type" evidence="6">
    <location>
        <begin position="242"/>
        <end position="264"/>
    </location>
</feature>
<evidence type="ECO:0000256" key="4">
    <source>
        <dbReference type="SAM" id="MobiDB-lite"/>
    </source>
</evidence>
<evidence type="ECO:0000256" key="5">
    <source>
        <dbReference type="SAM" id="Phobius"/>
    </source>
</evidence>
<evidence type="ECO:0000259" key="6">
    <source>
        <dbReference type="PROSITE" id="PS51379"/>
    </source>
</evidence>
<dbReference type="InterPro" id="IPR017900">
    <property type="entry name" value="4Fe4S_Fe_S_CS"/>
</dbReference>
<dbReference type="GO" id="GO:0005886">
    <property type="term" value="C:plasma membrane"/>
    <property type="evidence" value="ECO:0007669"/>
    <property type="project" value="UniProtKB-SubCell"/>
</dbReference>
<proteinExistence type="predicted"/>
<keyword evidence="5" id="KW-1133">Transmembrane helix</keyword>